<proteinExistence type="predicted"/>
<gene>
    <name evidence="1" type="ORF">RRG08_033728</name>
</gene>
<protein>
    <submittedName>
        <fullName evidence="1">Uncharacterized protein</fullName>
    </submittedName>
</protein>
<reference evidence="1" key="1">
    <citation type="journal article" date="2023" name="G3 (Bethesda)">
        <title>A reference genome for the long-term kleptoplast-retaining sea slug Elysia crispata morphotype clarki.</title>
        <authorList>
            <person name="Eastman K.E."/>
            <person name="Pendleton A.L."/>
            <person name="Shaikh M.A."/>
            <person name="Suttiyut T."/>
            <person name="Ogas R."/>
            <person name="Tomko P."/>
            <person name="Gavelis G."/>
            <person name="Widhalm J.R."/>
            <person name="Wisecaver J.H."/>
        </authorList>
    </citation>
    <scope>NUCLEOTIDE SEQUENCE</scope>
    <source>
        <strain evidence="1">ECLA1</strain>
    </source>
</reference>
<keyword evidence="2" id="KW-1185">Reference proteome</keyword>
<dbReference type="AlphaFoldDB" id="A0AAE1AA36"/>
<accession>A0AAE1AA36</accession>
<evidence type="ECO:0000313" key="2">
    <source>
        <dbReference type="Proteomes" id="UP001283361"/>
    </source>
</evidence>
<organism evidence="1 2">
    <name type="scientific">Elysia crispata</name>
    <name type="common">lettuce slug</name>
    <dbReference type="NCBI Taxonomy" id="231223"/>
    <lineage>
        <taxon>Eukaryota</taxon>
        <taxon>Metazoa</taxon>
        <taxon>Spiralia</taxon>
        <taxon>Lophotrochozoa</taxon>
        <taxon>Mollusca</taxon>
        <taxon>Gastropoda</taxon>
        <taxon>Heterobranchia</taxon>
        <taxon>Euthyneura</taxon>
        <taxon>Panpulmonata</taxon>
        <taxon>Sacoglossa</taxon>
        <taxon>Placobranchoidea</taxon>
        <taxon>Plakobranchidae</taxon>
        <taxon>Elysia</taxon>
    </lineage>
</organism>
<dbReference type="Proteomes" id="UP001283361">
    <property type="component" value="Unassembled WGS sequence"/>
</dbReference>
<evidence type="ECO:0000313" key="1">
    <source>
        <dbReference type="EMBL" id="KAK3783471.1"/>
    </source>
</evidence>
<comment type="caution">
    <text evidence="1">The sequence shown here is derived from an EMBL/GenBank/DDBJ whole genome shotgun (WGS) entry which is preliminary data.</text>
</comment>
<name>A0AAE1AA36_9GAST</name>
<sequence length="98" mass="10918">MHFLSLSDFREIPHTFGSTAPFSPAAGKILSEITKQRANNRVISRSPLEVAHRLQSTQRDSGPQPRLNIAADKMKWRRNAVRSLCLHGPMSSVYMGTG</sequence>
<dbReference type="EMBL" id="JAWDGP010002410">
    <property type="protein sequence ID" value="KAK3783471.1"/>
    <property type="molecule type" value="Genomic_DNA"/>
</dbReference>